<dbReference type="InterPro" id="IPR000792">
    <property type="entry name" value="Tscrpt_reg_LuxR_C"/>
</dbReference>
<feature type="domain" description="HTH luxR-type" evidence="1">
    <location>
        <begin position="814"/>
        <end position="879"/>
    </location>
</feature>
<dbReference type="Proteomes" id="UP000715965">
    <property type="component" value="Unassembled WGS sequence"/>
</dbReference>
<dbReference type="Pfam" id="PF25873">
    <property type="entry name" value="WHD_MalT"/>
    <property type="match status" value="1"/>
</dbReference>
<reference evidence="2 3" key="1">
    <citation type="submission" date="2020-10" db="EMBL/GenBank/DDBJ databases">
        <title>Draft genome of Ramlibacter aquaticus LMG 30558.</title>
        <authorList>
            <person name="Props R."/>
        </authorList>
    </citation>
    <scope>NUCLEOTIDE SEQUENCE [LARGE SCALE GENOMIC DNA]</scope>
    <source>
        <strain evidence="2 3">LMG 30558</strain>
    </source>
</reference>
<dbReference type="SMART" id="SM00421">
    <property type="entry name" value="HTH_LUXR"/>
    <property type="match status" value="1"/>
</dbReference>
<evidence type="ECO:0000313" key="2">
    <source>
        <dbReference type="EMBL" id="MBE7940265.1"/>
    </source>
</evidence>
<dbReference type="SUPFAM" id="SSF46894">
    <property type="entry name" value="C-terminal effector domain of the bipartite response regulators"/>
    <property type="match status" value="1"/>
</dbReference>
<keyword evidence="3" id="KW-1185">Reference proteome</keyword>
<evidence type="ECO:0000259" key="1">
    <source>
        <dbReference type="PROSITE" id="PS50043"/>
    </source>
</evidence>
<dbReference type="PROSITE" id="PS50043">
    <property type="entry name" value="HTH_LUXR_2"/>
    <property type="match status" value="1"/>
</dbReference>
<dbReference type="SUPFAM" id="SSF52540">
    <property type="entry name" value="P-loop containing nucleoside triphosphate hydrolases"/>
    <property type="match status" value="1"/>
</dbReference>
<organism evidence="2 3">
    <name type="scientific">Ramlibacter aquaticus</name>
    <dbReference type="NCBI Taxonomy" id="2780094"/>
    <lineage>
        <taxon>Bacteria</taxon>
        <taxon>Pseudomonadati</taxon>
        <taxon>Pseudomonadota</taxon>
        <taxon>Betaproteobacteria</taxon>
        <taxon>Burkholderiales</taxon>
        <taxon>Comamonadaceae</taxon>
        <taxon>Ramlibacter</taxon>
    </lineage>
</organism>
<dbReference type="InterPro" id="IPR016032">
    <property type="entry name" value="Sig_transdc_resp-reg_C-effctor"/>
</dbReference>
<proteinExistence type="predicted"/>
<name>A0ABR9SD94_9BURK</name>
<dbReference type="InterPro" id="IPR036388">
    <property type="entry name" value="WH-like_DNA-bd_sf"/>
</dbReference>
<accession>A0ABR9SD94</accession>
<dbReference type="Gene3D" id="1.10.10.10">
    <property type="entry name" value="Winged helix-like DNA-binding domain superfamily/Winged helix DNA-binding domain"/>
    <property type="match status" value="1"/>
</dbReference>
<dbReference type="PRINTS" id="PR00038">
    <property type="entry name" value="HTHLUXR"/>
</dbReference>
<evidence type="ECO:0000313" key="3">
    <source>
        <dbReference type="Proteomes" id="UP000715965"/>
    </source>
</evidence>
<protein>
    <submittedName>
        <fullName evidence="2">LuxR family transcriptional regulator</fullName>
    </submittedName>
</protein>
<comment type="caution">
    <text evidence="2">The sequence shown here is derived from an EMBL/GenBank/DDBJ whole genome shotgun (WGS) entry which is preliminary data.</text>
</comment>
<dbReference type="EMBL" id="JADDOJ010000019">
    <property type="protein sequence ID" value="MBE7940265.1"/>
    <property type="molecule type" value="Genomic_DNA"/>
</dbReference>
<dbReference type="Pfam" id="PF00196">
    <property type="entry name" value="GerE"/>
    <property type="match status" value="1"/>
</dbReference>
<dbReference type="CDD" id="cd06170">
    <property type="entry name" value="LuxR_C_like"/>
    <property type="match status" value="1"/>
</dbReference>
<sequence>MPDVVHLPSDLLLRVTPPRAARELLARAPGASGGADPLAAAVVLVQAPAGFGKTSLLAQWRLDCIARGAAVAWLSSQGIGSSQRLLQALALSVRQGAGRPTFGHVLLEGLVPPGLEGFTAWLVEVAQAAFELVLMVDEADRLPDGLREDLAYLVRNAPPNLRCVIASRPDVDLGLADLVVYGQCQVIGAAQLRFTLEETLQLAQRRLGTRFHRDRCARLHEQMEGWPLGIQMALALAAGGQPLDFNGPAAGAGGLHATLMGQLLGKLSPQDLDFVTRTSLLQHLHPSLCEALLPGEQAGERLERLARDTPVFVAGELQGWYRLHSLAREVVREGFDALPAEGRSALHRRASTWLAAQGLLEVAARQSLAAGEPDKAYDLAERSLYDTMLAQGRQSAVMEWLAQVPIAELHRRPRLMLALAWSLAISERHDEARRIVDALLAGAAGDEPLQCECALILAGAALFADDPDRFAALHDPWADRPPLHAPRLLQVHANRSALRALLAGDPALARLRQQAAPRQDAAHLDRWGEVIIALSYAWEGQPLMVEQLLAPCLATADNDLGRRSRFAAMVAATLAASRWELGRADSAAALLADRLDVLERSGLPEAVLLGFRTLARIAVAAGQEQQALDLLGALQAVGRARALARLELASLSEQLRLHARHYRAATCRELLQAMEALHASLMAAGEPPGPLWQQGVQGWLLLARAYAAIAAREWRAASAWLAEAEALAAQRRQGRERLEAMALHAWALDRCGERTLPLVQEVQELAQAAGLARLFEDAHPDLAAWMRSLAGSGPQHESAAAPMPTAAPASALPRAAASAALTPKERRVLELLARSLSNKEIALALQVGEETVKWHLKNLFAKLDAGTRKQVVDRARILGLLSG</sequence>
<dbReference type="RefSeq" id="WP_193779810.1">
    <property type="nucleotide sequence ID" value="NZ_JADDOJ010000019.1"/>
</dbReference>
<gene>
    <name evidence="2" type="ORF">IM725_06745</name>
</gene>
<dbReference type="InterPro" id="IPR059106">
    <property type="entry name" value="WHD_MalT"/>
</dbReference>
<dbReference type="InterPro" id="IPR027417">
    <property type="entry name" value="P-loop_NTPase"/>
</dbReference>